<reference evidence="2" key="1">
    <citation type="submission" date="2018-01" db="EMBL/GenBank/DDBJ databases">
        <authorList>
            <person name="Mao J.F."/>
        </authorList>
    </citation>
    <scope>NUCLEOTIDE SEQUENCE</scope>
    <source>
        <strain evidence="2">Huo1</strain>
        <tissue evidence="2">Leaf</tissue>
    </source>
</reference>
<dbReference type="CDD" id="cd00121">
    <property type="entry name" value="MATH"/>
    <property type="match status" value="2"/>
</dbReference>
<dbReference type="InterPro" id="IPR002083">
    <property type="entry name" value="MATH/TRAF_dom"/>
</dbReference>
<dbReference type="EMBL" id="PNBA02000006">
    <property type="protein sequence ID" value="KAG6419886.1"/>
    <property type="molecule type" value="Genomic_DNA"/>
</dbReference>
<evidence type="ECO:0000313" key="3">
    <source>
        <dbReference type="Proteomes" id="UP000298416"/>
    </source>
</evidence>
<evidence type="ECO:0000259" key="1">
    <source>
        <dbReference type="PROSITE" id="PS50144"/>
    </source>
</evidence>
<feature type="domain" description="MATH" evidence="1">
    <location>
        <begin position="168"/>
        <end position="287"/>
    </location>
</feature>
<sequence>MAELPANLNEFYEETREASPSNFLMKIEKFSLLSKLFIGSYETRAFEAGGYTWKLVINFEDALKKDEKKYVSVYFSIADSDSLALGWEVNAIFTFFLHNQFSDNYSCFRGRTRRFNDFNNKWGFSNLMPLNRLKGYIVDDVCVFGAEVFVLKTQLVVECLSLVQNSATITRDWKIYGFSKLVDLWVSEEFVVANHKWRVQVYPKGNDSGAKGRFVSVYLECVSAKSFAQHQKIKAEVEIRIVIYFFCVAVDHWFRSSMDHWGHDEFIPICDMRNFRNEDCVSLRVEVHVEAIVS</sequence>
<name>A0A8X8XT58_SALSN</name>
<dbReference type="PANTHER" id="PTHR46162:SF20">
    <property type="entry name" value="UBIQUITIN CARBOXYL-TERMINAL HYDROLASE 7-LIKE ISOFORM X1"/>
    <property type="match status" value="1"/>
</dbReference>
<organism evidence="2">
    <name type="scientific">Salvia splendens</name>
    <name type="common">Scarlet sage</name>
    <dbReference type="NCBI Taxonomy" id="180675"/>
    <lineage>
        <taxon>Eukaryota</taxon>
        <taxon>Viridiplantae</taxon>
        <taxon>Streptophyta</taxon>
        <taxon>Embryophyta</taxon>
        <taxon>Tracheophyta</taxon>
        <taxon>Spermatophyta</taxon>
        <taxon>Magnoliopsida</taxon>
        <taxon>eudicotyledons</taxon>
        <taxon>Gunneridae</taxon>
        <taxon>Pentapetalae</taxon>
        <taxon>asterids</taxon>
        <taxon>lamiids</taxon>
        <taxon>Lamiales</taxon>
        <taxon>Lamiaceae</taxon>
        <taxon>Nepetoideae</taxon>
        <taxon>Mentheae</taxon>
        <taxon>Salviinae</taxon>
        <taxon>Salvia</taxon>
        <taxon>Salvia subgen. Calosphace</taxon>
        <taxon>core Calosphace</taxon>
    </lineage>
</organism>
<dbReference type="PROSITE" id="PS50144">
    <property type="entry name" value="MATH"/>
    <property type="match status" value="2"/>
</dbReference>
<comment type="caution">
    <text evidence="2">The sequence shown here is derived from an EMBL/GenBank/DDBJ whole genome shotgun (WGS) entry which is preliminary data.</text>
</comment>
<dbReference type="AlphaFoldDB" id="A0A8X8XT58"/>
<reference evidence="2" key="2">
    <citation type="submission" date="2020-08" db="EMBL/GenBank/DDBJ databases">
        <title>Plant Genome Project.</title>
        <authorList>
            <person name="Zhang R.-G."/>
        </authorList>
    </citation>
    <scope>NUCLEOTIDE SEQUENCE</scope>
    <source>
        <strain evidence="2">Huo1</strain>
        <tissue evidence="2">Leaf</tissue>
    </source>
</reference>
<gene>
    <name evidence="2" type="ORF">SASPL_116398</name>
</gene>
<feature type="domain" description="MATH" evidence="1">
    <location>
        <begin position="20"/>
        <end position="148"/>
    </location>
</feature>
<keyword evidence="3" id="KW-1185">Reference proteome</keyword>
<accession>A0A8X8XT58</accession>
<proteinExistence type="predicted"/>
<dbReference type="Gene3D" id="2.60.210.10">
    <property type="entry name" value="Apoptosis, Tumor Necrosis Factor Receptor Associated Protein 2, Chain A"/>
    <property type="match status" value="2"/>
</dbReference>
<protein>
    <recommendedName>
        <fullName evidence="1">MATH domain-containing protein</fullName>
    </recommendedName>
</protein>
<evidence type="ECO:0000313" key="2">
    <source>
        <dbReference type="EMBL" id="KAG6419886.1"/>
    </source>
</evidence>
<dbReference type="Pfam" id="PF22486">
    <property type="entry name" value="MATH_2"/>
    <property type="match status" value="2"/>
</dbReference>
<dbReference type="SUPFAM" id="SSF49599">
    <property type="entry name" value="TRAF domain-like"/>
    <property type="match status" value="2"/>
</dbReference>
<dbReference type="PANTHER" id="PTHR46162">
    <property type="entry name" value="TRAF-LIKE FAMILY PROTEIN"/>
    <property type="match status" value="1"/>
</dbReference>
<dbReference type="SMART" id="SM00061">
    <property type="entry name" value="MATH"/>
    <property type="match status" value="2"/>
</dbReference>
<dbReference type="InterPro" id="IPR008974">
    <property type="entry name" value="TRAF-like"/>
</dbReference>
<dbReference type="Proteomes" id="UP000298416">
    <property type="component" value="Unassembled WGS sequence"/>
</dbReference>